<gene>
    <name evidence="1" type="ORF">LTR37_018290</name>
</gene>
<name>A0ACC3MIG2_9PEZI</name>
<organism evidence="1 2">
    <name type="scientific">Vermiconidia calcicola</name>
    <dbReference type="NCBI Taxonomy" id="1690605"/>
    <lineage>
        <taxon>Eukaryota</taxon>
        <taxon>Fungi</taxon>
        <taxon>Dikarya</taxon>
        <taxon>Ascomycota</taxon>
        <taxon>Pezizomycotina</taxon>
        <taxon>Dothideomycetes</taxon>
        <taxon>Dothideomycetidae</taxon>
        <taxon>Mycosphaerellales</taxon>
        <taxon>Extremaceae</taxon>
        <taxon>Vermiconidia</taxon>
    </lineage>
</organism>
<comment type="caution">
    <text evidence="1">The sequence shown here is derived from an EMBL/GenBank/DDBJ whole genome shotgun (WGS) entry which is preliminary data.</text>
</comment>
<dbReference type="EMBL" id="JAUTXU010000252">
    <property type="protein sequence ID" value="KAK3695885.1"/>
    <property type="molecule type" value="Genomic_DNA"/>
</dbReference>
<dbReference type="Proteomes" id="UP001281147">
    <property type="component" value="Unassembled WGS sequence"/>
</dbReference>
<evidence type="ECO:0000313" key="1">
    <source>
        <dbReference type="EMBL" id="KAK3695885.1"/>
    </source>
</evidence>
<protein>
    <submittedName>
        <fullName evidence="1">Uncharacterized protein</fullName>
    </submittedName>
</protein>
<accession>A0ACC3MIG2</accession>
<evidence type="ECO:0000313" key="2">
    <source>
        <dbReference type="Proteomes" id="UP001281147"/>
    </source>
</evidence>
<reference evidence="1" key="1">
    <citation type="submission" date="2023-07" db="EMBL/GenBank/DDBJ databases">
        <title>Black Yeasts Isolated from many extreme environments.</title>
        <authorList>
            <person name="Coleine C."/>
            <person name="Stajich J.E."/>
            <person name="Selbmann L."/>
        </authorList>
    </citation>
    <scope>NUCLEOTIDE SEQUENCE</scope>
    <source>
        <strain evidence="1">CCFEE 5714</strain>
    </source>
</reference>
<keyword evidence="2" id="KW-1185">Reference proteome</keyword>
<proteinExistence type="predicted"/>
<sequence>MADLSELLPEQLPPEQAGAATQAEADDDMDVRVTCWPPLGQSSTEPKERRNIDFTVLLQTAQDIQPEVCLWHNHIDEHNWATLELKASPQLKDVAHFNRSGVQTHPIAHYFTASLERLSEHGHKISFTLKYRTGSDRPWQWIKDLTGVEDGTLHCLPYGDLSEDKTNYELSYYFSHPSTDIKVKREDAETSHTQLYSLTCPVAPAKGKDSGYQHHRLGKVNQGEKWFALVRLWSPWLAPRQGSGKKFELDKEGVLLSFLRSDGLHVVCLAISGVQDVLTTFIHDNEGNVEIKGRTDREEEGTSRVLVAAAETFELANAAVMYHARKIVADYGSSSAELAADTKEIESLTNEVKPEWLEEWYDGLTYCTWNGLGQNLTADKIEHALAELAKNGLNITNLIIDDNWQSLASGENQFKRGWSRFEANASGFPDGMKATTTAIRKKFPNIKHIAVWHAILGYWGGIDPEGEIAQHYETRAVEKESGVAGGCFTVVDPSEAKRMYNDFYAFLSSVGIDSVKTDAQFFLDLLQHAPDRREMMLEYQDAWTLAHLRHFSSRAISCMSQFPQALFHSQLPKNKPRLLVRNSDDFFPEVETSHAWHIFCNAHNSLFTQHLNALPDWDMFQTSHSWASFHAAARCVSGGPIYFTDVPGEHDIELIRQMTAQTTRGETVILRPQMVGKAMDPYHDYHAQAILKIGTYNGMSGTGTGILGLFNVTSGHTLREFIHLQDFPGTEQGKHVLSSFVTGQTSQPMHNGEEESHAFVHTELRPREWDIFSAYAMRSFTLHPRGKAQRIEIANMGLLGKMTGAAAVSGCDMYIESNGRLRIWTLLKALGVLGLWVSDLPERTVEGDFMVVIYGKVVPLHCVRKSEKSDGVLEIDVETAWKEMGLEAGWSNEVSVEVFVG</sequence>